<evidence type="ECO:0000313" key="4">
    <source>
        <dbReference type="Proteomes" id="UP000703269"/>
    </source>
</evidence>
<proteinExistence type="predicted"/>
<keyword evidence="2" id="KW-0732">Signal</keyword>
<name>A0A9P3GCM6_9APHY</name>
<sequence>MKLLALAASALALAGSVVAQPEAVRFGTVDVTRRPLSLDRPSRSTTTRRSRSSRGTTPLTSICTFRAPMPTALSSLST</sequence>
<accession>A0A9P3GCM6</accession>
<dbReference type="EMBL" id="BPQB01000031">
    <property type="protein sequence ID" value="GJE93292.1"/>
    <property type="molecule type" value="Genomic_DNA"/>
</dbReference>
<feature type="chain" id="PRO_5040329633" evidence="2">
    <location>
        <begin position="20"/>
        <end position="78"/>
    </location>
</feature>
<feature type="signal peptide" evidence="2">
    <location>
        <begin position="1"/>
        <end position="19"/>
    </location>
</feature>
<gene>
    <name evidence="3" type="ORF">PsYK624_094510</name>
</gene>
<feature type="region of interest" description="Disordered" evidence="1">
    <location>
        <begin position="34"/>
        <end position="61"/>
    </location>
</feature>
<evidence type="ECO:0000313" key="3">
    <source>
        <dbReference type="EMBL" id="GJE93292.1"/>
    </source>
</evidence>
<dbReference type="Proteomes" id="UP000703269">
    <property type="component" value="Unassembled WGS sequence"/>
</dbReference>
<evidence type="ECO:0000256" key="1">
    <source>
        <dbReference type="SAM" id="MobiDB-lite"/>
    </source>
</evidence>
<keyword evidence="4" id="KW-1185">Reference proteome</keyword>
<reference evidence="3 4" key="1">
    <citation type="submission" date="2021-08" db="EMBL/GenBank/DDBJ databases">
        <title>Draft Genome Sequence of Phanerochaete sordida strain YK-624.</title>
        <authorList>
            <person name="Mori T."/>
            <person name="Dohra H."/>
            <person name="Suzuki T."/>
            <person name="Kawagishi H."/>
            <person name="Hirai H."/>
        </authorList>
    </citation>
    <scope>NUCLEOTIDE SEQUENCE [LARGE SCALE GENOMIC DNA]</scope>
    <source>
        <strain evidence="3 4">YK-624</strain>
    </source>
</reference>
<organism evidence="3 4">
    <name type="scientific">Phanerochaete sordida</name>
    <dbReference type="NCBI Taxonomy" id="48140"/>
    <lineage>
        <taxon>Eukaryota</taxon>
        <taxon>Fungi</taxon>
        <taxon>Dikarya</taxon>
        <taxon>Basidiomycota</taxon>
        <taxon>Agaricomycotina</taxon>
        <taxon>Agaricomycetes</taxon>
        <taxon>Polyporales</taxon>
        <taxon>Phanerochaetaceae</taxon>
        <taxon>Phanerochaete</taxon>
    </lineage>
</organism>
<protein>
    <submittedName>
        <fullName evidence="3">Uncharacterized protein</fullName>
    </submittedName>
</protein>
<comment type="caution">
    <text evidence="3">The sequence shown here is derived from an EMBL/GenBank/DDBJ whole genome shotgun (WGS) entry which is preliminary data.</text>
</comment>
<dbReference type="AlphaFoldDB" id="A0A9P3GCM6"/>
<evidence type="ECO:0000256" key="2">
    <source>
        <dbReference type="SAM" id="SignalP"/>
    </source>
</evidence>